<accession>A0A2M7FBY6</accession>
<dbReference type="InterPro" id="IPR036614">
    <property type="entry name" value="RusA-like_sf"/>
</dbReference>
<comment type="similarity">
    <text evidence="2">Belongs to the RusA family.</text>
</comment>
<comment type="cofactor">
    <cofactor evidence="1">
        <name>Mg(2+)</name>
        <dbReference type="ChEBI" id="CHEBI:18420"/>
    </cofactor>
</comment>
<evidence type="ECO:0000256" key="12">
    <source>
        <dbReference type="ARBA" id="ARBA00023204"/>
    </source>
</evidence>
<dbReference type="SUPFAM" id="SSF103084">
    <property type="entry name" value="Holliday junction resolvase RusA"/>
    <property type="match status" value="1"/>
</dbReference>
<evidence type="ECO:0000256" key="8">
    <source>
        <dbReference type="ARBA" id="ARBA00022763"/>
    </source>
</evidence>
<keyword evidence="5" id="KW-0540">Nuclease</keyword>
<sequence>MCLQSRVKTTGPVALTIKAFPPDLRQRDLDNLLKALLDALQAAGAIDNDKNVRQLHMEWGNVRTGGMVVVEIERM</sequence>
<evidence type="ECO:0000313" key="17">
    <source>
        <dbReference type="EMBL" id="PIV87012.1"/>
    </source>
</evidence>
<protein>
    <recommendedName>
        <fullName evidence="4">Crossover junction endodeoxyribonuclease RusA</fullName>
        <ecNumber evidence="14">3.1.21.10</ecNumber>
    </recommendedName>
    <alternativeName>
        <fullName evidence="15">Holliday junction nuclease RusA</fullName>
    </alternativeName>
    <alternativeName>
        <fullName evidence="16">Holliday junction resolvase</fullName>
    </alternativeName>
</protein>
<evidence type="ECO:0000256" key="2">
    <source>
        <dbReference type="ARBA" id="ARBA00008865"/>
    </source>
</evidence>
<comment type="caution">
    <text evidence="17">The sequence shown here is derived from an EMBL/GenBank/DDBJ whole genome shotgun (WGS) entry which is preliminary data.</text>
</comment>
<keyword evidence="10" id="KW-0460">Magnesium</keyword>
<evidence type="ECO:0000256" key="14">
    <source>
        <dbReference type="ARBA" id="ARBA00029488"/>
    </source>
</evidence>
<dbReference type="GO" id="GO:0006281">
    <property type="term" value="P:DNA repair"/>
    <property type="evidence" value="ECO:0007669"/>
    <property type="project" value="UniProtKB-KW"/>
</dbReference>
<evidence type="ECO:0000256" key="4">
    <source>
        <dbReference type="ARBA" id="ARBA00014885"/>
    </source>
</evidence>
<dbReference type="InterPro" id="IPR008822">
    <property type="entry name" value="Endonuclease_RusA-like"/>
</dbReference>
<comment type="subunit">
    <text evidence="3">Homodimer.</text>
</comment>
<dbReference type="Gene3D" id="3.30.1330.70">
    <property type="entry name" value="Holliday junction resolvase RusA"/>
    <property type="match status" value="1"/>
</dbReference>
<keyword evidence="11" id="KW-0233">DNA recombination</keyword>
<evidence type="ECO:0000256" key="10">
    <source>
        <dbReference type="ARBA" id="ARBA00022842"/>
    </source>
</evidence>
<gene>
    <name evidence="17" type="ORF">COW49_02095</name>
</gene>
<proteinExistence type="inferred from homology"/>
<organism evidence="17 18">
    <name type="scientific">Candidatus Kaiserbacteria bacterium CG17_big_fil_post_rev_8_21_14_2_50_51_7</name>
    <dbReference type="NCBI Taxonomy" id="1974613"/>
    <lineage>
        <taxon>Bacteria</taxon>
        <taxon>Candidatus Kaiseribacteriota</taxon>
    </lineage>
</organism>
<dbReference type="Proteomes" id="UP000228497">
    <property type="component" value="Unassembled WGS sequence"/>
</dbReference>
<evidence type="ECO:0000256" key="3">
    <source>
        <dbReference type="ARBA" id="ARBA00011738"/>
    </source>
</evidence>
<dbReference type="InterPro" id="IPR016281">
    <property type="entry name" value="Endonuclease_RusA"/>
</dbReference>
<evidence type="ECO:0000256" key="1">
    <source>
        <dbReference type="ARBA" id="ARBA00001946"/>
    </source>
</evidence>
<keyword evidence="9" id="KW-0378">Hydrolase</keyword>
<evidence type="ECO:0000256" key="5">
    <source>
        <dbReference type="ARBA" id="ARBA00022722"/>
    </source>
</evidence>
<dbReference type="EC" id="3.1.21.10" evidence="14"/>
<evidence type="ECO:0000256" key="15">
    <source>
        <dbReference type="ARBA" id="ARBA00030920"/>
    </source>
</evidence>
<dbReference type="GO" id="GO:0000287">
    <property type="term" value="F:magnesium ion binding"/>
    <property type="evidence" value="ECO:0007669"/>
    <property type="project" value="InterPro"/>
</dbReference>
<keyword evidence="8" id="KW-0227">DNA damage</keyword>
<name>A0A2M7FBY6_9BACT</name>
<dbReference type="EMBL" id="PFFD01000094">
    <property type="protein sequence ID" value="PIV87012.1"/>
    <property type="molecule type" value="Genomic_DNA"/>
</dbReference>
<dbReference type="AlphaFoldDB" id="A0A2M7FBY6"/>
<keyword evidence="7" id="KW-0255">Endonuclease</keyword>
<keyword evidence="6" id="KW-0479">Metal-binding</keyword>
<evidence type="ECO:0000256" key="6">
    <source>
        <dbReference type="ARBA" id="ARBA00022723"/>
    </source>
</evidence>
<comment type="catalytic activity">
    <reaction evidence="13">
        <text>Endonucleolytic cleavage at a junction such as a reciprocal single-stranded crossover between two homologous DNA duplexes (Holliday junction).</text>
        <dbReference type="EC" id="3.1.21.10"/>
    </reaction>
</comment>
<keyword evidence="12" id="KW-0234">DNA repair</keyword>
<dbReference type="Pfam" id="PF05866">
    <property type="entry name" value="RusA"/>
    <property type="match status" value="1"/>
</dbReference>
<dbReference type="PIRSF" id="PIRSF001007">
    <property type="entry name" value="RusA"/>
    <property type="match status" value="1"/>
</dbReference>
<evidence type="ECO:0000256" key="7">
    <source>
        <dbReference type="ARBA" id="ARBA00022759"/>
    </source>
</evidence>
<evidence type="ECO:0000256" key="9">
    <source>
        <dbReference type="ARBA" id="ARBA00022801"/>
    </source>
</evidence>
<evidence type="ECO:0000256" key="11">
    <source>
        <dbReference type="ARBA" id="ARBA00023172"/>
    </source>
</evidence>
<dbReference type="GO" id="GO:0008821">
    <property type="term" value="F:crossover junction DNA endonuclease activity"/>
    <property type="evidence" value="ECO:0007669"/>
    <property type="project" value="UniProtKB-EC"/>
</dbReference>
<evidence type="ECO:0000313" key="18">
    <source>
        <dbReference type="Proteomes" id="UP000228497"/>
    </source>
</evidence>
<reference evidence="18" key="1">
    <citation type="submission" date="2017-09" db="EMBL/GenBank/DDBJ databases">
        <title>Depth-based differentiation of microbial function through sediment-hosted aquifers and enrichment of novel symbionts in the deep terrestrial subsurface.</title>
        <authorList>
            <person name="Probst A.J."/>
            <person name="Ladd B."/>
            <person name="Jarett J.K."/>
            <person name="Geller-Mcgrath D.E."/>
            <person name="Sieber C.M.K."/>
            <person name="Emerson J.B."/>
            <person name="Anantharaman K."/>
            <person name="Thomas B.C."/>
            <person name="Malmstrom R."/>
            <person name="Stieglmeier M."/>
            <person name="Klingl A."/>
            <person name="Woyke T."/>
            <person name="Ryan C.M."/>
            <person name="Banfield J.F."/>
        </authorList>
    </citation>
    <scope>NUCLEOTIDE SEQUENCE [LARGE SCALE GENOMIC DNA]</scope>
</reference>
<dbReference type="GO" id="GO:0006310">
    <property type="term" value="P:DNA recombination"/>
    <property type="evidence" value="ECO:0007669"/>
    <property type="project" value="UniProtKB-KW"/>
</dbReference>
<evidence type="ECO:0000256" key="13">
    <source>
        <dbReference type="ARBA" id="ARBA00029354"/>
    </source>
</evidence>
<evidence type="ECO:0000256" key="16">
    <source>
        <dbReference type="ARBA" id="ARBA00031953"/>
    </source>
</evidence>